<comment type="caution">
    <text evidence="17">The sequence shown here is derived from an EMBL/GenBank/DDBJ whole genome shotgun (WGS) entry which is preliminary data.</text>
</comment>
<organism evidence="17 18">
    <name type="scientific">Iodidimonas nitroreducens</name>
    <dbReference type="NCBI Taxonomy" id="1236968"/>
    <lineage>
        <taxon>Bacteria</taxon>
        <taxon>Pseudomonadati</taxon>
        <taxon>Pseudomonadota</taxon>
        <taxon>Alphaproteobacteria</taxon>
        <taxon>Iodidimonadales</taxon>
        <taxon>Iodidimonadaceae</taxon>
        <taxon>Iodidimonas</taxon>
    </lineage>
</organism>
<dbReference type="InterPro" id="IPR042097">
    <property type="entry name" value="Aminopeptidase_N-like_N_sf"/>
</dbReference>
<feature type="binding site" evidence="10">
    <location>
        <position position="345"/>
    </location>
    <ligand>
        <name>Zn(2+)</name>
        <dbReference type="ChEBI" id="CHEBI:29105"/>
        <note>catalytic</note>
    </ligand>
</feature>
<evidence type="ECO:0000256" key="2">
    <source>
        <dbReference type="ARBA" id="ARBA00010136"/>
    </source>
</evidence>
<dbReference type="CDD" id="cd09601">
    <property type="entry name" value="M1_APN-Q_like"/>
    <property type="match status" value="1"/>
</dbReference>
<dbReference type="GO" id="GO:0043171">
    <property type="term" value="P:peptide catabolic process"/>
    <property type="evidence" value="ECO:0007669"/>
    <property type="project" value="TreeGrafter"/>
</dbReference>
<dbReference type="PRINTS" id="PR00756">
    <property type="entry name" value="ALADIPTASE"/>
</dbReference>
<evidence type="ECO:0000256" key="3">
    <source>
        <dbReference type="ARBA" id="ARBA00022438"/>
    </source>
</evidence>
<feature type="domain" description="ERAP1-like C-terminal" evidence="15">
    <location>
        <begin position="572"/>
        <end position="751"/>
    </location>
</feature>
<dbReference type="PANTHER" id="PTHR11533:SF174">
    <property type="entry name" value="PUROMYCIN-SENSITIVE AMINOPEPTIDASE-RELATED"/>
    <property type="match status" value="1"/>
</dbReference>
<comment type="catalytic activity">
    <reaction evidence="1">
        <text>Release of an N-terminal amino acid, Xaa-|-Yaa- from a peptide, amide or arylamide. Xaa is preferably Ala, but may be most amino acids including Pro (slow action). When a terminal hydrophobic residue is followed by a prolyl residue, the two may be released as an intact Xaa-Pro dipeptide.</text>
        <dbReference type="EC" id="3.4.11.2"/>
    </reaction>
</comment>
<evidence type="ECO:0000256" key="9">
    <source>
        <dbReference type="PIRSR" id="PIRSR634016-1"/>
    </source>
</evidence>
<keyword evidence="6 12" id="KW-0378">Hydrolase</keyword>
<reference evidence="17 18" key="1">
    <citation type="submission" date="2019-09" db="EMBL/GenBank/DDBJ databases">
        <title>NBRP : Genome information of microbial organism related human and environment.</title>
        <authorList>
            <person name="Hattori M."/>
            <person name="Oshima K."/>
            <person name="Inaba H."/>
            <person name="Suda W."/>
            <person name="Sakamoto M."/>
            <person name="Iino T."/>
            <person name="Kitahara M."/>
            <person name="Oshida Y."/>
            <person name="Iida T."/>
            <person name="Kudo T."/>
            <person name="Itoh T."/>
            <person name="Ohkuma M."/>
        </authorList>
    </citation>
    <scope>NUCLEOTIDE SEQUENCE [LARGE SCALE GENOMIC DNA]</scope>
    <source>
        <strain evidence="17 18">Q-1</strain>
    </source>
</reference>
<keyword evidence="4 12" id="KW-0645">Protease</keyword>
<evidence type="ECO:0000256" key="1">
    <source>
        <dbReference type="ARBA" id="ARBA00000098"/>
    </source>
</evidence>
<sequence length="791" mass="85265">MRIMRTFYTTMALMGLGALAACGNGGETGSGTNTEAGKAVDAIPAGQLGMAVVPEHYRLNLTILPEEERFSGRVGIDVTINQPSSVIFLHGNDLTVEDVWLTTGEQRIEASYEQVDATGIARLDLDQVPPLGAATLHFVYDAPFNGALEGLYKVNDGGDAYAFTQFEATSARLAFPSFDEPVFKTPFDIKVTAKADDVVITATPQTAVTDPENGLVTRSFATTPPLPTYLIAFAVGPLDVVDFGDLPPNDVRDRPLPLRGVATKGKGDQLGYALENTQPIVDALESYFNVAFPYPKLDIIAVPDFAAGAMENVGAITYREQLLLLGDGTTVSEAQKRRYASVHSHELAHQWFGNLVTPKWWDDIWLNESFATWMGNKAVDMAFPGGGYATATFRGALGVMGADSLSTARQIREPILSNHDIATAFDGITYRKGGGVLAMFEAWLGEDAFREGVRLHMQRFAHDVADVNDFLSSLADGSGRPDVVDAFRSFLFQPGVPIVRAELSCADGANPTVSLSQQRYFPIGSEGDRNRTWQVPVCMAFGAEGGERTRICTLLSTEQADLDLPTDQCPAWLMPNDQGSGYYRMALSDEGWSALFENFNQLSDREAQALLSSLSAAYRSDDATTETLVEAFPVLAAASNREVATQPLGDLALMKERLAGTEAAKAGIAALVQQLYSERLASLGLEAKAGEDGDASLLRTSLVGALALLAEDDAVRAALVSRVENYLAAEDLDPAAIDSGLVGTALTVAVAIKTCLLRKICWIGLWHRGMPPSASGRFQPLPRHPMMRWRA</sequence>
<dbReference type="Pfam" id="PF17900">
    <property type="entry name" value="Peptidase_M1_N"/>
    <property type="match status" value="1"/>
</dbReference>
<dbReference type="GO" id="GO:0016285">
    <property type="term" value="F:alanyl aminopeptidase activity"/>
    <property type="evidence" value="ECO:0007669"/>
    <property type="project" value="UniProtKB-EC"/>
</dbReference>
<evidence type="ECO:0000256" key="11">
    <source>
        <dbReference type="PIRSR" id="PIRSR634016-4"/>
    </source>
</evidence>
<evidence type="ECO:0000259" key="14">
    <source>
        <dbReference type="Pfam" id="PF01433"/>
    </source>
</evidence>
<accession>A0A5A7N389</accession>
<evidence type="ECO:0000259" key="16">
    <source>
        <dbReference type="Pfam" id="PF17900"/>
    </source>
</evidence>
<dbReference type="AlphaFoldDB" id="A0A5A7N389"/>
<dbReference type="EC" id="3.4.11.-" evidence="12"/>
<evidence type="ECO:0000256" key="12">
    <source>
        <dbReference type="RuleBase" id="RU364040"/>
    </source>
</evidence>
<dbReference type="Gene3D" id="2.60.40.1730">
    <property type="entry name" value="tricorn interacting facor f3 domain"/>
    <property type="match status" value="1"/>
</dbReference>
<dbReference type="PANTHER" id="PTHR11533">
    <property type="entry name" value="PROTEASE M1 ZINC METALLOPROTEASE"/>
    <property type="match status" value="1"/>
</dbReference>
<evidence type="ECO:0000313" key="17">
    <source>
        <dbReference type="EMBL" id="GER02578.1"/>
    </source>
</evidence>
<dbReference type="SUPFAM" id="SSF63737">
    <property type="entry name" value="Leukotriene A4 hydrolase N-terminal domain"/>
    <property type="match status" value="1"/>
</dbReference>
<dbReference type="InterPro" id="IPR045357">
    <property type="entry name" value="Aminopeptidase_N-like_N"/>
</dbReference>
<dbReference type="Pfam" id="PF11838">
    <property type="entry name" value="ERAP1_C"/>
    <property type="match status" value="1"/>
</dbReference>
<dbReference type="PROSITE" id="PS51257">
    <property type="entry name" value="PROKAR_LIPOPROTEIN"/>
    <property type="match status" value="1"/>
</dbReference>
<dbReference type="GO" id="GO:0070006">
    <property type="term" value="F:metalloaminopeptidase activity"/>
    <property type="evidence" value="ECO:0007669"/>
    <property type="project" value="TreeGrafter"/>
</dbReference>
<feature type="chain" id="PRO_5022962957" description="Aminopeptidase" evidence="13">
    <location>
        <begin position="21"/>
        <end position="791"/>
    </location>
</feature>
<dbReference type="Pfam" id="PF01433">
    <property type="entry name" value="Peptidase_M1"/>
    <property type="match status" value="1"/>
</dbReference>
<keyword evidence="7 10" id="KW-0862">Zinc</keyword>
<keyword evidence="3 12" id="KW-0031">Aminopeptidase</keyword>
<keyword evidence="8 12" id="KW-0482">Metalloprotease</keyword>
<keyword evidence="13" id="KW-0732">Signal</keyword>
<keyword evidence="18" id="KW-1185">Reference proteome</keyword>
<feature type="domain" description="Peptidase M1 membrane alanine aminopeptidase" evidence="14">
    <location>
        <begin position="272"/>
        <end position="479"/>
    </location>
</feature>
<dbReference type="Proteomes" id="UP000324996">
    <property type="component" value="Unassembled WGS sequence"/>
</dbReference>
<evidence type="ECO:0000256" key="4">
    <source>
        <dbReference type="ARBA" id="ARBA00022670"/>
    </source>
</evidence>
<feature type="signal peptide" evidence="13">
    <location>
        <begin position="1"/>
        <end position="20"/>
    </location>
</feature>
<evidence type="ECO:0000256" key="8">
    <source>
        <dbReference type="ARBA" id="ARBA00023049"/>
    </source>
</evidence>
<name>A0A5A7N389_9PROT</name>
<evidence type="ECO:0000256" key="6">
    <source>
        <dbReference type="ARBA" id="ARBA00022801"/>
    </source>
</evidence>
<evidence type="ECO:0000256" key="10">
    <source>
        <dbReference type="PIRSR" id="PIRSR634016-3"/>
    </source>
</evidence>
<gene>
    <name evidence="17" type="primary">pepN_1</name>
    <name evidence="17" type="ORF">JCM17846_02600</name>
</gene>
<dbReference type="FunFam" id="1.10.390.10:FF:000013">
    <property type="entry name" value="Aminopeptidase N"/>
    <property type="match status" value="1"/>
</dbReference>
<comment type="similarity">
    <text evidence="2 12">Belongs to the peptidase M1 family.</text>
</comment>
<proteinExistence type="inferred from homology"/>
<feature type="binding site" evidence="10">
    <location>
        <position position="349"/>
    </location>
    <ligand>
        <name>Zn(2+)</name>
        <dbReference type="ChEBI" id="CHEBI:29105"/>
        <note>catalytic</note>
    </ligand>
</feature>
<evidence type="ECO:0000256" key="7">
    <source>
        <dbReference type="ARBA" id="ARBA00022833"/>
    </source>
</evidence>
<evidence type="ECO:0000256" key="5">
    <source>
        <dbReference type="ARBA" id="ARBA00022723"/>
    </source>
</evidence>
<feature type="binding site" evidence="10">
    <location>
        <position position="368"/>
    </location>
    <ligand>
        <name>Zn(2+)</name>
        <dbReference type="ChEBI" id="CHEBI:29105"/>
        <note>catalytic</note>
    </ligand>
</feature>
<protein>
    <recommendedName>
        <fullName evidence="12">Aminopeptidase</fullName>
        <ecNumber evidence="12">3.4.11.-</ecNumber>
    </recommendedName>
</protein>
<dbReference type="EMBL" id="BKCN01000001">
    <property type="protein sequence ID" value="GER02578.1"/>
    <property type="molecule type" value="Genomic_DNA"/>
</dbReference>
<feature type="site" description="Transition state stabilizer" evidence="11">
    <location>
        <position position="430"/>
    </location>
</feature>
<keyword evidence="5 10" id="KW-0479">Metal-binding</keyword>
<dbReference type="InterPro" id="IPR024571">
    <property type="entry name" value="ERAP1-like_C_dom"/>
</dbReference>
<dbReference type="InterPro" id="IPR014782">
    <property type="entry name" value="Peptidase_M1_dom"/>
</dbReference>
<evidence type="ECO:0000256" key="13">
    <source>
        <dbReference type="SAM" id="SignalP"/>
    </source>
</evidence>
<dbReference type="GO" id="GO:0042277">
    <property type="term" value="F:peptide binding"/>
    <property type="evidence" value="ECO:0007669"/>
    <property type="project" value="TreeGrafter"/>
</dbReference>
<dbReference type="GO" id="GO:0008270">
    <property type="term" value="F:zinc ion binding"/>
    <property type="evidence" value="ECO:0007669"/>
    <property type="project" value="UniProtKB-UniRule"/>
</dbReference>
<dbReference type="InterPro" id="IPR034016">
    <property type="entry name" value="M1_APN-typ"/>
</dbReference>
<evidence type="ECO:0000259" key="15">
    <source>
        <dbReference type="Pfam" id="PF11838"/>
    </source>
</evidence>
<dbReference type="InterPro" id="IPR050344">
    <property type="entry name" value="Peptidase_M1_aminopeptidases"/>
</dbReference>
<dbReference type="GO" id="GO:0005737">
    <property type="term" value="C:cytoplasm"/>
    <property type="evidence" value="ECO:0007669"/>
    <property type="project" value="TreeGrafter"/>
</dbReference>
<dbReference type="Gene3D" id="1.10.390.10">
    <property type="entry name" value="Neutral Protease Domain 2"/>
    <property type="match status" value="1"/>
</dbReference>
<dbReference type="InterPro" id="IPR001930">
    <property type="entry name" value="Peptidase_M1"/>
</dbReference>
<comment type="cofactor">
    <cofactor evidence="10 12">
        <name>Zn(2+)</name>
        <dbReference type="ChEBI" id="CHEBI:29105"/>
    </cofactor>
    <text evidence="10 12">Binds 1 zinc ion per subunit.</text>
</comment>
<dbReference type="GO" id="GO:0005615">
    <property type="term" value="C:extracellular space"/>
    <property type="evidence" value="ECO:0007669"/>
    <property type="project" value="TreeGrafter"/>
</dbReference>
<dbReference type="GO" id="GO:0006508">
    <property type="term" value="P:proteolysis"/>
    <property type="evidence" value="ECO:0007669"/>
    <property type="project" value="UniProtKB-KW"/>
</dbReference>
<dbReference type="Gene3D" id="2.60.40.1910">
    <property type="match status" value="1"/>
</dbReference>
<feature type="active site" description="Proton acceptor" evidence="9">
    <location>
        <position position="346"/>
    </location>
</feature>
<evidence type="ECO:0000313" key="18">
    <source>
        <dbReference type="Proteomes" id="UP000324996"/>
    </source>
</evidence>
<dbReference type="GO" id="GO:0016020">
    <property type="term" value="C:membrane"/>
    <property type="evidence" value="ECO:0007669"/>
    <property type="project" value="TreeGrafter"/>
</dbReference>
<dbReference type="InterPro" id="IPR027268">
    <property type="entry name" value="Peptidase_M4/M1_CTD_sf"/>
</dbReference>
<feature type="domain" description="Aminopeptidase N-like N-terminal" evidence="16">
    <location>
        <begin position="53"/>
        <end position="230"/>
    </location>
</feature>
<dbReference type="SUPFAM" id="SSF55486">
    <property type="entry name" value="Metalloproteases ('zincins'), catalytic domain"/>
    <property type="match status" value="1"/>
</dbReference>